<dbReference type="OMA" id="CECKFHS"/>
<name>A0A3Q4GUW8_NEOBR</name>
<dbReference type="Proteomes" id="UP000261580">
    <property type="component" value="Unassembled WGS sequence"/>
</dbReference>
<accession>A0A3Q4GUW8</accession>
<feature type="domain" description="Small G protein signalling modulator 1/2 Rab-binding" evidence="3">
    <location>
        <begin position="26"/>
        <end position="108"/>
    </location>
</feature>
<dbReference type="InterPro" id="IPR021935">
    <property type="entry name" value="SGSM1/2_RBD"/>
</dbReference>
<dbReference type="InterPro" id="IPR037745">
    <property type="entry name" value="SGSM1/2"/>
</dbReference>
<keyword evidence="5" id="KW-1185">Reference proteome</keyword>
<dbReference type="Ensembl" id="ENSNBRT00000011295.1">
    <property type="protein sequence ID" value="ENSNBRP00000010988.1"/>
    <property type="gene ID" value="ENSNBRG00000008565.1"/>
</dbReference>
<reference evidence="4" key="2">
    <citation type="submission" date="2025-09" db="UniProtKB">
        <authorList>
            <consortium name="Ensembl"/>
        </authorList>
    </citation>
    <scope>IDENTIFICATION</scope>
</reference>
<evidence type="ECO:0000259" key="3">
    <source>
        <dbReference type="Pfam" id="PF12068"/>
    </source>
</evidence>
<dbReference type="Pfam" id="PF12068">
    <property type="entry name" value="PH_RBD"/>
    <property type="match status" value="1"/>
</dbReference>
<evidence type="ECO:0000313" key="4">
    <source>
        <dbReference type="Ensembl" id="ENSNBRP00000010988.1"/>
    </source>
</evidence>
<dbReference type="GeneTree" id="ENSGT00940000159315"/>
<sequence length="302" mass="33225">LVQFVADRCTPVTLVLLIQHTCFSFSIYWDYALTVPLRQIVCIHCHQRSDCGGTLVLVSQDGIQRPPLHFPPGGHLLAFLSCLETGLLPRGQLEPPLWSQKGKGKVFPKLRKRSSAARLIDQEANGEEQSAADYVFRIVYPGYRYEANHGDMMDTQGFGGSPSSWQQAEVATHESLCQSCSTAGSNFDYASGCTCIHDPIPLKMLCQNMKRQIVSRAFYGCKHTYSRALLIGATRSLILTYCCAHVPFRAGVLSTPVHGADSPVSSGQPQHRPPGQTLRGIRGPQQRGVEQVPERLQGGCSR</sequence>
<proteinExistence type="predicted"/>
<keyword evidence="1" id="KW-0343">GTPase activation</keyword>
<dbReference type="GO" id="GO:0005096">
    <property type="term" value="F:GTPase activator activity"/>
    <property type="evidence" value="ECO:0007669"/>
    <property type="project" value="UniProtKB-KW"/>
</dbReference>
<evidence type="ECO:0000256" key="1">
    <source>
        <dbReference type="ARBA" id="ARBA00022468"/>
    </source>
</evidence>
<dbReference type="Bgee" id="ENSNBRG00000008565">
    <property type="expression patterns" value="Expressed in brain"/>
</dbReference>
<evidence type="ECO:0000313" key="5">
    <source>
        <dbReference type="Proteomes" id="UP000261580"/>
    </source>
</evidence>
<feature type="region of interest" description="Disordered" evidence="2">
    <location>
        <begin position="258"/>
        <end position="302"/>
    </location>
</feature>
<dbReference type="Gene3D" id="2.30.29.230">
    <property type="match status" value="1"/>
</dbReference>
<dbReference type="CDD" id="cd15784">
    <property type="entry name" value="PH_RUTBC"/>
    <property type="match status" value="1"/>
</dbReference>
<dbReference type="STRING" id="32507.ENSNBRP00000010988"/>
<reference evidence="4" key="1">
    <citation type="submission" date="2025-08" db="UniProtKB">
        <authorList>
            <consortium name="Ensembl"/>
        </authorList>
    </citation>
    <scope>IDENTIFICATION</scope>
</reference>
<evidence type="ECO:0000256" key="2">
    <source>
        <dbReference type="SAM" id="MobiDB-lite"/>
    </source>
</evidence>
<protein>
    <recommendedName>
        <fullName evidence="3">Small G protein signalling modulator 1/2 Rab-binding domain-containing protein</fullName>
    </recommendedName>
</protein>
<dbReference type="AlphaFoldDB" id="A0A3Q4GUW8"/>
<organism evidence="4 5">
    <name type="scientific">Neolamprologus brichardi</name>
    <name type="common">Fairy cichlid</name>
    <name type="synonym">Lamprologus brichardi</name>
    <dbReference type="NCBI Taxonomy" id="32507"/>
    <lineage>
        <taxon>Eukaryota</taxon>
        <taxon>Metazoa</taxon>
        <taxon>Chordata</taxon>
        <taxon>Craniata</taxon>
        <taxon>Vertebrata</taxon>
        <taxon>Euteleostomi</taxon>
        <taxon>Actinopterygii</taxon>
        <taxon>Neopterygii</taxon>
        <taxon>Teleostei</taxon>
        <taxon>Neoteleostei</taxon>
        <taxon>Acanthomorphata</taxon>
        <taxon>Ovalentaria</taxon>
        <taxon>Cichlomorphae</taxon>
        <taxon>Cichliformes</taxon>
        <taxon>Cichlidae</taxon>
        <taxon>African cichlids</taxon>
        <taxon>Pseudocrenilabrinae</taxon>
        <taxon>Lamprologini</taxon>
        <taxon>Neolamprologus</taxon>
    </lineage>
</organism>